<dbReference type="PROSITE" id="PS51257">
    <property type="entry name" value="PROKAR_LIPOPROTEIN"/>
    <property type="match status" value="1"/>
</dbReference>
<keyword evidence="1" id="KW-0732">Signal</keyword>
<feature type="signal peptide" evidence="1">
    <location>
        <begin position="1"/>
        <end position="25"/>
    </location>
</feature>
<comment type="caution">
    <text evidence="2">The sequence shown here is derived from an EMBL/GenBank/DDBJ whole genome shotgun (WGS) entry which is preliminary data.</text>
</comment>
<organism evidence="2 3">
    <name type="scientific">Leptospira bandrabouensis</name>
    <dbReference type="NCBI Taxonomy" id="2484903"/>
    <lineage>
        <taxon>Bacteria</taxon>
        <taxon>Pseudomonadati</taxon>
        <taxon>Spirochaetota</taxon>
        <taxon>Spirochaetia</taxon>
        <taxon>Leptospirales</taxon>
        <taxon>Leptospiraceae</taxon>
        <taxon>Leptospira</taxon>
    </lineage>
</organism>
<reference evidence="2" key="1">
    <citation type="journal article" date="2019" name="PLoS Negl. Trop. Dis.">
        <title>Revisiting the worldwide diversity of Leptospira species in the environment.</title>
        <authorList>
            <person name="Vincent A.T."/>
            <person name="Schiettekatte O."/>
            <person name="Bourhy P."/>
            <person name="Veyrier F.J."/>
            <person name="Picardeau M."/>
        </authorList>
    </citation>
    <scope>NUCLEOTIDE SEQUENCE [LARGE SCALE GENOMIC DNA]</scope>
    <source>
        <strain evidence="2">201601109</strain>
    </source>
</reference>
<evidence type="ECO:0000313" key="2">
    <source>
        <dbReference type="EMBL" id="TGN15952.1"/>
    </source>
</evidence>
<name>A0A6H3NRI6_9LEPT</name>
<evidence type="ECO:0000313" key="3">
    <source>
        <dbReference type="Proteomes" id="UP000297649"/>
    </source>
</evidence>
<accession>A0A6H3NRI6</accession>
<dbReference type="AlphaFoldDB" id="A0A6H3NRI6"/>
<dbReference type="EMBL" id="RQHU01000005">
    <property type="protein sequence ID" value="TGN15952.1"/>
    <property type="molecule type" value="Genomic_DNA"/>
</dbReference>
<dbReference type="Proteomes" id="UP000297649">
    <property type="component" value="Unassembled WGS sequence"/>
</dbReference>
<evidence type="ECO:0000256" key="1">
    <source>
        <dbReference type="SAM" id="SignalP"/>
    </source>
</evidence>
<gene>
    <name evidence="2" type="ORF">EHR08_06655</name>
</gene>
<dbReference type="RefSeq" id="WP_135745588.1">
    <property type="nucleotide sequence ID" value="NZ_JAIZBL010000001.1"/>
</dbReference>
<protein>
    <recommendedName>
        <fullName evidence="4">Carboxypeptidase regulatory-like domain-containing protein</fullName>
    </recommendedName>
</protein>
<sequence length="276" mass="30432">MNKLKQNYSLCLLFFSLVSSSGCYYHPIWQPILNPAKDNSEQIKQLGLLLGASSLGKDVYLIAGQIRDPNGVAQANLELKNKAISSNKKNIASTYTTDVGGRFYISLGAGRHSFDVYKEGLLFFELVFEVLSANNVQLVSALQGMEITLAVVVPSQIGSEFDLVDSFPKNNTNIYSTINPMQLYFSEIPEFVASGSTFQSWAFDKIVIIPSIGSPPFEGNMVVTGNRMDIQMAYSFAMNTPYTIYITGIKSVSGKTVAPRMIRFCFEPSIPCVFSN</sequence>
<keyword evidence="3" id="KW-1185">Reference proteome</keyword>
<dbReference type="OrthoDB" id="330286at2"/>
<evidence type="ECO:0008006" key="4">
    <source>
        <dbReference type="Google" id="ProtNLM"/>
    </source>
</evidence>
<proteinExistence type="predicted"/>
<feature type="chain" id="PRO_5026291938" description="Carboxypeptidase regulatory-like domain-containing protein" evidence="1">
    <location>
        <begin position="26"/>
        <end position="276"/>
    </location>
</feature>